<evidence type="ECO:0000256" key="9">
    <source>
        <dbReference type="ARBA" id="ARBA00023136"/>
    </source>
</evidence>
<keyword evidence="5" id="KW-1134">Transmembrane beta strand</keyword>
<dbReference type="InterPro" id="IPR008640">
    <property type="entry name" value="Adhesin_Head_dom"/>
</dbReference>
<feature type="domain" description="Trimeric autotransporter adhesin YadA-like stalk" evidence="13">
    <location>
        <begin position="2155"/>
        <end position="2196"/>
    </location>
</feature>
<keyword evidence="6" id="KW-0812">Transmembrane</keyword>
<feature type="domain" description="Trimeric autotransporter adhesin YadA-like head" evidence="12">
    <location>
        <begin position="566"/>
        <end position="590"/>
    </location>
</feature>
<accession>A0A220S2S0</accession>
<dbReference type="EMBL" id="CP022278">
    <property type="protein sequence ID" value="ASK27663.1"/>
    <property type="molecule type" value="Genomic_DNA"/>
</dbReference>
<dbReference type="Gene3D" id="2.150.10.10">
    <property type="entry name" value="Serralysin-like metalloprotease, C-terminal"/>
    <property type="match status" value="6"/>
</dbReference>
<feature type="domain" description="Trimeric autotransporter adhesin YadA-like stalk" evidence="13">
    <location>
        <begin position="2002"/>
        <end position="2044"/>
    </location>
</feature>
<dbReference type="Gene3D" id="6.10.250.2040">
    <property type="match status" value="1"/>
</dbReference>
<gene>
    <name evidence="14" type="ORF">BG910_07860</name>
</gene>
<dbReference type="Gene3D" id="3.90.1780.10">
    <property type="entry name" value="Trimeric adhesin"/>
    <property type="match status" value="2"/>
</dbReference>
<feature type="domain" description="Trimeric autotransporter adhesin YadA-like head" evidence="12">
    <location>
        <begin position="311"/>
        <end position="337"/>
    </location>
</feature>
<feature type="domain" description="Trimeric autotransporter adhesin YadA-like head" evidence="12">
    <location>
        <begin position="620"/>
        <end position="645"/>
    </location>
</feature>
<dbReference type="Gene3D" id="6.20.50.100">
    <property type="match status" value="2"/>
</dbReference>
<evidence type="ECO:0000256" key="1">
    <source>
        <dbReference type="ARBA" id="ARBA00004241"/>
    </source>
</evidence>
<feature type="domain" description="Trimeric autotransporter adhesin YadA-like head" evidence="12">
    <location>
        <begin position="199"/>
        <end position="224"/>
    </location>
</feature>
<dbReference type="InterPro" id="IPR005594">
    <property type="entry name" value="YadA_C"/>
</dbReference>
<dbReference type="SUPFAM" id="SSF101999">
    <property type="entry name" value="Trimeric adhesin"/>
    <property type="match status" value="2"/>
</dbReference>
<dbReference type="InterPro" id="IPR008635">
    <property type="entry name" value="Coiled_stalk_dom"/>
</dbReference>
<dbReference type="Pfam" id="PF03895">
    <property type="entry name" value="YadA_anchor"/>
    <property type="match status" value="1"/>
</dbReference>
<feature type="domain" description="Trimeric autotransporter adhesin YadA-like head" evidence="12">
    <location>
        <begin position="454"/>
        <end position="480"/>
    </location>
</feature>
<evidence type="ECO:0000313" key="15">
    <source>
        <dbReference type="Proteomes" id="UP000198238"/>
    </source>
</evidence>
<evidence type="ECO:0000256" key="2">
    <source>
        <dbReference type="ARBA" id="ARBA00004442"/>
    </source>
</evidence>
<evidence type="ECO:0000256" key="6">
    <source>
        <dbReference type="ARBA" id="ARBA00022692"/>
    </source>
</evidence>
<feature type="domain" description="Trimeric autotransporter adhesin YadA-like head" evidence="12">
    <location>
        <begin position="429"/>
        <end position="452"/>
    </location>
</feature>
<evidence type="ECO:0000256" key="8">
    <source>
        <dbReference type="ARBA" id="ARBA00022927"/>
    </source>
</evidence>
<feature type="domain" description="Trimeric autotransporter adhesin YadA-like head" evidence="12">
    <location>
        <begin position="92"/>
        <end position="118"/>
    </location>
</feature>
<keyword evidence="9" id="KW-0472">Membrane</keyword>
<dbReference type="GO" id="GO:0015031">
    <property type="term" value="P:protein transport"/>
    <property type="evidence" value="ECO:0007669"/>
    <property type="project" value="UniProtKB-KW"/>
</dbReference>
<evidence type="ECO:0000256" key="4">
    <source>
        <dbReference type="ARBA" id="ARBA00022448"/>
    </source>
</evidence>
<keyword evidence="15" id="KW-1185">Reference proteome</keyword>
<feature type="domain" description="Trimeric autotransporter adhesin YadA-like C-terminal membrane anchor" evidence="11">
    <location>
        <begin position="2559"/>
        <end position="2619"/>
    </location>
</feature>
<evidence type="ECO:0000256" key="10">
    <source>
        <dbReference type="ARBA" id="ARBA00023237"/>
    </source>
</evidence>
<name>A0A220S2S0_9NEIS</name>
<dbReference type="Pfam" id="PF05662">
    <property type="entry name" value="YadA_stalk"/>
    <property type="match status" value="11"/>
</dbReference>
<feature type="domain" description="Trimeric autotransporter adhesin YadA-like stalk" evidence="13">
    <location>
        <begin position="1275"/>
        <end position="1312"/>
    </location>
</feature>
<feature type="domain" description="Trimeric autotransporter adhesin YadA-like stalk" evidence="13">
    <location>
        <begin position="724"/>
        <end position="763"/>
    </location>
</feature>
<evidence type="ECO:0000259" key="11">
    <source>
        <dbReference type="Pfam" id="PF03895"/>
    </source>
</evidence>
<sequence length="2619" mass="257398">MDSMWLRSEPVQMRDRRPVMLLPSVITLLPGKVEQPHLGILHEQQIRRQPLSALVHNPQGYMQQQPAHNLLPLDLNATAIGGANNEINATTASGNYSIAVGFGAKSTAAGTTAVGTNANASVVGATALGSGAAATRIGAIAISSTDDNAAINDKTTASADYALAVGNTSTASGKMSVAVGSGAKATAGNALAAGTGANAQGEQSIAIGDNAQATAKWTTAIGQGVLANAEGAQAFGVSSQATAQNAAAIGRWSIATAARASAFGVGNTASGASALSLGDQAVASGGNSIAAGTEAKASDTDSIAIGRSSNASGLRAIVIGSESAATNPNTVVVGNNASAGRGTAVAVGYQAQAKDGRSIAIGESSTAGVGLQAGATEEEGRLHDSTFSSAIAIGYQSQSTNVSTVAISREAKASGERAVAVGFQTSAAENSTAVGSQAKATAARTLAMGDRASASADEAVASGVLANASGKGAFALGSNTVASGENSVAAGKEAKATGAGGTALGTGTSAASAAIAAGQDAKANGWQSTAVGNAATAGSSAAAVGAGANASGTYSTALGYKAIAGNTSSVALGDGAHTLGVSSLAFGTGSQAVGTSAVAIGNTAQANQADAMALGTRSVAAKTSSLAIGSNAKATEVNAVALGSDTSVTQSNGVALGKNSVANRAAIGNAPSTSATTIRVTADTAPTTVYANTNASSANIDAVKATATNTLAGVSVGSATQNRQITGVAAGSADNDAVNVSQLRAVADVAASAAGGFTLTASATSDGQLGNAASVSDNVSSGDTVTFEADKNIKLTQADEGNRKITIATKDDVSFTSVTAGTGASAVTLNGNGVAVGGNTYISDAGLNANNKVISNVAAGKAAGDAANVGQLSKIAEAVGLTFNNNGMLTTPSYTTAGGKTATSVQGALDNLGTTPITFKADTGRDIPRTLGTDLSIKGGSYTGTSSADNIVTHADGTGVVTIKMADAPTFAGKLTADGLDAGSEKITNVATGDVLQNSTDAVNGGQLYAQGKGVADILGNTVYDPATGTYTNTDIGGTGASNINDAIKAVNTAADSKLGSFTVGADAAATAAGIEVGKADNRFDIVGEDGVTTKVDDRKITVGLGDSITVGGITVNGAAAGGNVISGLGNTLAEPASTTSQAVPAFTGNEGSRAASVTDVLNAGWNVQGNGQAVDFVKAYDAVNFVDGTGTTVEVASDGNATTTVKVNVDAQKLAETAQLPVVYTKADGTKVYKEGGKFYTDLNDKANSEVAAGDVIASMQNADGTTTAPTTLANVKAGSKDNDAVNVSQLKGAADALGGGAAVNSDGSFKAPAYTLLSGADAGAADKTYNNVGDALAAVDKVANSPLTFAGDSGTPSGRKLGSTVTVKGGVTDTAKLSDGNIGVVSDGNGTLDVKLAKDVKVDSVTAGGTKIDSNGLTFVDAQGTKVSDSPSITAKSIDAGNQKVANVQNGDITQASKEAVNGSQLYDVDQKAETNKTNIAANAANIAKGINVGGTTGSNQYALGDTINVKGDNNISSETVAGGVQLKLNDSITIGSAGGTNKPVTIDGTQGVISGLSNTLPVTTNTGTPTTKQTAPVLAGNEGSNAATVNDILNAGWNVQGNGKDVDFVKAYDAVNFVDGTGTTVEVASDGNATTTVKVNVDAQKLAETAQLPVVYTKADGTKVYKEGGKFYTDLNDKANSEVAAGDVIASMQNADGKTTTPTTLANVKAGVNNNDAVNVSQLKGAADALGSGAAVNSDGTFKAPEYTLVSGAPSDGTAAKYDNVGAALGALNTAVTSPLYFEADSGSTVESKLGSTVRIVGGNYNNPASADNIITEADAATGTIAIKLADAPTFKGKVTAKGLDAGGEKVTNVGAGNVAADSQDAVNGSQLFAQGEGVKNIIGGNTTYNPATGAYENTDIGGTGKGNVNDAIESVNTAAKAAKTEVKQGDNIEVTSEEGANGQTVYTVKTAKDLVVDSVTSGDTVVNNGGVTVGKNVALTSDGLTAGGITVNSNTNVISGLNAGTVAADSKDAVNGSQLFAAADAAKTYLGGNAVVNPNGTVSTADIGGTGKDNVHDAIASVNATANAGWKLTAQGQNGSQVAPNDTVDLNNADGNIVISKTADADNVTFNLAKDVKVDSVTAGNTVVNSDGLKVGKVVISKDGLDNGGNKVTNVAAGAVSADSTDAVNGGQLYQVYQVIGSNGATVNTTTPRTDAGTGTSNVGNIKGITLVDNSNNPNVTNVTNNTRVAESNGYTLTTYNVEDRGMYVTNNVIEAVGRMNEQGIKFFHTNDSSVDPATQATNTEDSSASGAYASAIGYQSVASGSNAVAVGKGSQALAENTIAIGTGNIVSGKNSGAIGDPSTVSGSGSYSFGNDNTVATDNAFVVGNNVTQTLANSVILGNESAATAVNKGSYTYKAENENGVAGKDDVVGVVSVGAAGKTRQIQNVAAGVVSATSTDAVNGSQLYYTNKAVEDVAGNVTALKNGGAGVVQYSNADTPVTANGGVPSNDVTLAGADKNAPVVIHNVGEGRAPTDAVNVNQLARMGDALQNNIHNVGRKAYAGVAGAIAQSSIPQVTRPGATGLGIGGGYYGGESAMAIGVSSMSDGGNWIVKGNFSTNTGGHMGVGAGALYQW</sequence>
<evidence type="ECO:0000256" key="3">
    <source>
        <dbReference type="ARBA" id="ARBA00005848"/>
    </source>
</evidence>
<dbReference type="InterPro" id="IPR037174">
    <property type="entry name" value="Trimeric_adhesin"/>
</dbReference>
<feature type="domain" description="Trimeric autotransporter adhesin YadA-like head" evidence="12">
    <location>
        <begin position="2293"/>
        <end position="2319"/>
    </location>
</feature>
<keyword evidence="10" id="KW-0998">Cell outer membrane</keyword>
<reference evidence="14 15" key="1">
    <citation type="submission" date="2017-06" db="EMBL/GenBank/DDBJ databases">
        <title>Neisseria chenwenguii sp. nov., isolated from the intestinal contents of Tibetan Plateau Pika in Yushu, Qinghai Province, China.</title>
        <authorList>
            <person name="Zhang G."/>
        </authorList>
    </citation>
    <scope>NUCLEOTIDE SEQUENCE [LARGE SCALE GENOMIC DNA]</scope>
    <source>
        <strain evidence="14 15">10023</strain>
    </source>
</reference>
<feature type="domain" description="Trimeric autotransporter adhesin YadA-like head" evidence="12">
    <location>
        <begin position="157"/>
        <end position="183"/>
    </location>
</feature>
<proteinExistence type="inferred from homology"/>
<keyword evidence="7" id="KW-0732">Signal</keyword>
<feature type="domain" description="Trimeric autotransporter adhesin YadA-like stalk" evidence="13">
    <location>
        <begin position="2509"/>
        <end position="2543"/>
    </location>
</feature>
<feature type="domain" description="Trimeric autotransporter adhesin YadA-like head" evidence="12">
    <location>
        <begin position="592"/>
        <end position="618"/>
    </location>
</feature>
<evidence type="ECO:0008006" key="16">
    <source>
        <dbReference type="Google" id="ProtNLM"/>
    </source>
</evidence>
<comment type="subcellular location">
    <subcellularLocation>
        <location evidence="2">Cell outer membrane</location>
    </subcellularLocation>
    <subcellularLocation>
        <location evidence="1">Cell surface</location>
    </subcellularLocation>
</comment>
<feature type="domain" description="Trimeric autotransporter adhesin YadA-like stalk" evidence="13">
    <location>
        <begin position="1446"/>
        <end position="1490"/>
    </location>
</feature>
<dbReference type="KEGG" id="nei:BG910_07860"/>
<organism evidence="14 15">
    <name type="scientific">Neisseria chenwenguii</name>
    <dbReference type="NCBI Taxonomy" id="1853278"/>
    <lineage>
        <taxon>Bacteria</taxon>
        <taxon>Pseudomonadati</taxon>
        <taxon>Pseudomonadota</taxon>
        <taxon>Betaproteobacteria</taxon>
        <taxon>Neisseriales</taxon>
        <taxon>Neisseriaceae</taxon>
        <taxon>Neisseria</taxon>
    </lineage>
</organism>
<evidence type="ECO:0000259" key="12">
    <source>
        <dbReference type="Pfam" id="PF05658"/>
    </source>
</evidence>
<feature type="domain" description="Trimeric autotransporter adhesin YadA-like stalk" evidence="13">
    <location>
        <begin position="2429"/>
        <end position="2471"/>
    </location>
</feature>
<dbReference type="InterPro" id="IPR045584">
    <property type="entry name" value="Pilin-like"/>
</dbReference>
<evidence type="ECO:0000259" key="13">
    <source>
        <dbReference type="Pfam" id="PF05662"/>
    </source>
</evidence>
<feature type="domain" description="Trimeric autotransporter adhesin YadA-like stalk" evidence="13">
    <location>
        <begin position="854"/>
        <end position="886"/>
    </location>
</feature>
<feature type="domain" description="Trimeric autotransporter adhesin YadA-like head" evidence="12">
    <location>
        <begin position="283"/>
        <end position="309"/>
    </location>
</feature>
<feature type="domain" description="Trimeric autotransporter adhesin YadA-like head" evidence="12">
    <location>
        <begin position="538"/>
        <end position="562"/>
    </location>
</feature>
<keyword evidence="4" id="KW-0813">Transport</keyword>
<dbReference type="GO" id="GO:0009986">
    <property type="term" value="C:cell surface"/>
    <property type="evidence" value="ECO:0007669"/>
    <property type="project" value="UniProtKB-SubCell"/>
</dbReference>
<evidence type="ECO:0000256" key="7">
    <source>
        <dbReference type="ARBA" id="ARBA00022729"/>
    </source>
</evidence>
<dbReference type="GO" id="GO:0009279">
    <property type="term" value="C:cell outer membrane"/>
    <property type="evidence" value="ECO:0007669"/>
    <property type="project" value="UniProtKB-SubCell"/>
</dbReference>
<feature type="domain" description="Trimeric autotransporter adhesin YadA-like stalk" evidence="13">
    <location>
        <begin position="986"/>
        <end position="1025"/>
    </location>
</feature>
<evidence type="ECO:0000313" key="14">
    <source>
        <dbReference type="EMBL" id="ASK27663.1"/>
    </source>
</evidence>
<dbReference type="Pfam" id="PF05658">
    <property type="entry name" value="YadA_head"/>
    <property type="match status" value="14"/>
</dbReference>
<dbReference type="Gene3D" id="3.30.1300.30">
    <property type="entry name" value="GSPII I/J protein-like"/>
    <property type="match status" value="1"/>
</dbReference>
<dbReference type="Gene3D" id="1.20.5.170">
    <property type="match status" value="8"/>
</dbReference>
<keyword evidence="8" id="KW-0653">Protein transport</keyword>
<comment type="similarity">
    <text evidence="3">Belongs to the autotransporter-2 (AT-2) (TC 1.B.40) family.</text>
</comment>
<protein>
    <recommendedName>
        <fullName evidence="16">Adhesin</fullName>
    </recommendedName>
</protein>
<evidence type="ECO:0000256" key="5">
    <source>
        <dbReference type="ARBA" id="ARBA00022452"/>
    </source>
</evidence>
<feature type="domain" description="Trimeric autotransporter adhesin YadA-like head" evidence="12">
    <location>
        <begin position="344"/>
        <end position="362"/>
    </location>
</feature>
<dbReference type="Gene3D" id="2.20.70.140">
    <property type="match status" value="3"/>
</dbReference>
<dbReference type="Proteomes" id="UP000198238">
    <property type="component" value="Chromosome"/>
</dbReference>
<feature type="domain" description="Trimeric autotransporter adhesin YadA-like head" evidence="12">
    <location>
        <begin position="482"/>
        <end position="507"/>
    </location>
</feature>
<feature type="domain" description="Trimeric autotransporter adhesin YadA-like stalk" evidence="13">
    <location>
        <begin position="1853"/>
        <end position="1895"/>
    </location>
</feature>
<dbReference type="SUPFAM" id="SSF54523">
    <property type="entry name" value="Pili subunits"/>
    <property type="match status" value="1"/>
</dbReference>
<dbReference type="InterPro" id="IPR011049">
    <property type="entry name" value="Serralysin-like_metalloprot_C"/>
</dbReference>
<dbReference type="SUPFAM" id="SSF101967">
    <property type="entry name" value="Adhesin YadA, collagen-binding domain"/>
    <property type="match status" value="7"/>
</dbReference>
<dbReference type="CDD" id="cd12820">
    <property type="entry name" value="LbR_YadA-like"/>
    <property type="match status" value="6"/>
</dbReference>
<feature type="domain" description="Trimeric autotransporter adhesin YadA-like stalk" evidence="13">
    <location>
        <begin position="1709"/>
        <end position="1744"/>
    </location>
</feature>